<sequence length="706" mass="82611">MKQKGLTQYQLVEESLMKIDDQKAVNIDTINDQENISLPSEQGLCSKVKSKFKDFHELIKKHKLYVCTGLSITLSIIQLIFYFNLKSQRCPYSTDDKCGKQFLIPSLPIWVPMILFNCCVYIAQMHMFIERSTTTRIVTIYGMLQSIYLFCFNDHTINLHIYIGAMNALHIVFSIIFSIVYFFVRGWLEMYRRLKKKWVIFSLAFFLILVSHFYFNKLSSSCDYWSQGINGQIEEIEGVCSVPVPSLCWYKITHHWQDFSLLLDGCDSEPGTKETQEVTTKFFSTSVGDSRYIGFTNLNQHSELDRTDERMQQTVFNSAKGYNTALEAEIDKHDVIFDRQEQKYLINVQFNKTLSNERKKIAEELNEKPMTKNILLIFIDAVSRQSMHLKMPKTVKWFEQNAQQHSYKKSNQTKFAEENKSQSFEFYRFNSLKPFTFDNLQTFFYGKSLRDVILPENEKLVPLIENAKKQGYVTGHTSDYCQTISLGIDEESMNQMKSVRYDHETQSYACDPNYYDPDSTFSLTKGPYSLVRRCLYGKALAEYPLEYAKNFWQKYQDNQKVFHLEFLYGHEGSGEVINHLDQYLSQFLNDMSKSGLLKDTTVIMFNDHGLHMQGLFYILKLQSVFIEINLPGLFINIPPEINEKYGNQIAQNQQNLVTIYNLHHFFKHLIYGENYPYAQHSLFSPLDHQKTCQQMSIQDNSHCSCK</sequence>
<organism evidence="2 3">
    <name type="scientific">Tetrahymena thermophila (strain SB210)</name>
    <dbReference type="NCBI Taxonomy" id="312017"/>
    <lineage>
        <taxon>Eukaryota</taxon>
        <taxon>Sar</taxon>
        <taxon>Alveolata</taxon>
        <taxon>Ciliophora</taxon>
        <taxon>Intramacronucleata</taxon>
        <taxon>Oligohymenophorea</taxon>
        <taxon>Hymenostomatida</taxon>
        <taxon>Tetrahymenina</taxon>
        <taxon>Tetrahymenidae</taxon>
        <taxon>Tetrahymena</taxon>
    </lineage>
</organism>
<dbReference type="KEGG" id="tet:TTHERM_00550840"/>
<dbReference type="Proteomes" id="UP000009168">
    <property type="component" value="Unassembled WGS sequence"/>
</dbReference>
<feature type="transmembrane region" description="Helical" evidence="1">
    <location>
        <begin position="64"/>
        <end position="83"/>
    </location>
</feature>
<dbReference type="Gene3D" id="3.40.720.10">
    <property type="entry name" value="Alkaline Phosphatase, subunit A"/>
    <property type="match status" value="1"/>
</dbReference>
<keyword evidence="1" id="KW-0812">Transmembrane</keyword>
<dbReference type="eggNOG" id="ENOG502QRYZ">
    <property type="taxonomic scope" value="Eukaryota"/>
</dbReference>
<feature type="transmembrane region" description="Helical" evidence="1">
    <location>
        <begin position="103"/>
        <end position="123"/>
    </location>
</feature>
<dbReference type="OMA" id="HTINLHI"/>
<dbReference type="STRING" id="312017.Q22UP0"/>
<dbReference type="SUPFAM" id="SSF53649">
    <property type="entry name" value="Alkaline phosphatase-like"/>
    <property type="match status" value="1"/>
</dbReference>
<protein>
    <submittedName>
        <fullName evidence="2">Sulfatase</fullName>
    </submittedName>
</protein>
<name>Q22UP0_TETTS</name>
<feature type="transmembrane region" description="Helical" evidence="1">
    <location>
        <begin position="135"/>
        <end position="155"/>
    </location>
</feature>
<evidence type="ECO:0000313" key="3">
    <source>
        <dbReference type="Proteomes" id="UP000009168"/>
    </source>
</evidence>
<dbReference type="PANTHER" id="PTHR10974">
    <property type="entry name" value="FI08016P-RELATED"/>
    <property type="match status" value="1"/>
</dbReference>
<evidence type="ECO:0000313" key="2">
    <source>
        <dbReference type="EMBL" id="EAR88930.2"/>
    </source>
</evidence>
<keyword evidence="3" id="KW-1185">Reference proteome</keyword>
<keyword evidence="1" id="KW-1133">Transmembrane helix</keyword>
<dbReference type="EMBL" id="GG662828">
    <property type="protein sequence ID" value="EAR88930.2"/>
    <property type="molecule type" value="Genomic_DNA"/>
</dbReference>
<proteinExistence type="predicted"/>
<feature type="transmembrane region" description="Helical" evidence="1">
    <location>
        <begin position="196"/>
        <end position="215"/>
    </location>
</feature>
<dbReference type="InParanoid" id="Q22UP0"/>
<gene>
    <name evidence="2" type="ORF">TTHERM_00550840</name>
</gene>
<dbReference type="InterPro" id="IPR004245">
    <property type="entry name" value="DUF229"/>
</dbReference>
<dbReference type="HOGENOM" id="CLU_391063_0_0_1"/>
<dbReference type="GeneID" id="7834466"/>
<dbReference type="RefSeq" id="XP_001009175.2">
    <property type="nucleotide sequence ID" value="XM_001009175.2"/>
</dbReference>
<dbReference type="PANTHER" id="PTHR10974:SF1">
    <property type="entry name" value="FI08016P-RELATED"/>
    <property type="match status" value="1"/>
</dbReference>
<dbReference type="Pfam" id="PF02995">
    <property type="entry name" value="DUF229"/>
    <property type="match status" value="1"/>
</dbReference>
<keyword evidence="1" id="KW-0472">Membrane</keyword>
<dbReference type="InterPro" id="IPR017850">
    <property type="entry name" value="Alkaline_phosphatase_core_sf"/>
</dbReference>
<feature type="transmembrane region" description="Helical" evidence="1">
    <location>
        <begin position="161"/>
        <end position="184"/>
    </location>
</feature>
<dbReference type="GO" id="GO:0005615">
    <property type="term" value="C:extracellular space"/>
    <property type="evidence" value="ECO:0007669"/>
    <property type="project" value="TreeGrafter"/>
</dbReference>
<dbReference type="OrthoDB" id="413313at2759"/>
<accession>Q22UP0</accession>
<dbReference type="AlphaFoldDB" id="Q22UP0"/>
<evidence type="ECO:0000256" key="1">
    <source>
        <dbReference type="SAM" id="Phobius"/>
    </source>
</evidence>
<reference evidence="3" key="1">
    <citation type="journal article" date="2006" name="PLoS Biol.">
        <title>Macronuclear genome sequence of the ciliate Tetrahymena thermophila, a model eukaryote.</title>
        <authorList>
            <person name="Eisen J.A."/>
            <person name="Coyne R.S."/>
            <person name="Wu M."/>
            <person name="Wu D."/>
            <person name="Thiagarajan M."/>
            <person name="Wortman J.R."/>
            <person name="Badger J.H."/>
            <person name="Ren Q."/>
            <person name="Amedeo P."/>
            <person name="Jones K.M."/>
            <person name="Tallon L.J."/>
            <person name="Delcher A.L."/>
            <person name="Salzberg S.L."/>
            <person name="Silva J.C."/>
            <person name="Haas B.J."/>
            <person name="Majoros W.H."/>
            <person name="Farzad M."/>
            <person name="Carlton J.M."/>
            <person name="Smith R.K. Jr."/>
            <person name="Garg J."/>
            <person name="Pearlman R.E."/>
            <person name="Karrer K.M."/>
            <person name="Sun L."/>
            <person name="Manning G."/>
            <person name="Elde N.C."/>
            <person name="Turkewitz A.P."/>
            <person name="Asai D.J."/>
            <person name="Wilkes D.E."/>
            <person name="Wang Y."/>
            <person name="Cai H."/>
            <person name="Collins K."/>
            <person name="Stewart B.A."/>
            <person name="Lee S.R."/>
            <person name="Wilamowska K."/>
            <person name="Weinberg Z."/>
            <person name="Ruzzo W.L."/>
            <person name="Wloga D."/>
            <person name="Gaertig J."/>
            <person name="Frankel J."/>
            <person name="Tsao C.-C."/>
            <person name="Gorovsky M.A."/>
            <person name="Keeling P.J."/>
            <person name="Waller R.F."/>
            <person name="Patron N.J."/>
            <person name="Cherry J.M."/>
            <person name="Stover N.A."/>
            <person name="Krieger C.J."/>
            <person name="del Toro C."/>
            <person name="Ryder H.F."/>
            <person name="Williamson S.C."/>
            <person name="Barbeau R.A."/>
            <person name="Hamilton E.P."/>
            <person name="Orias E."/>
        </authorList>
    </citation>
    <scope>NUCLEOTIDE SEQUENCE [LARGE SCALE GENOMIC DNA]</scope>
    <source>
        <strain evidence="3">SB210</strain>
    </source>
</reference>